<reference evidence="2" key="1">
    <citation type="submission" date="2016-10" db="EMBL/GenBank/DDBJ databases">
        <authorList>
            <person name="Varghese N."/>
            <person name="Submissions S."/>
        </authorList>
    </citation>
    <scope>NUCLEOTIDE SEQUENCE [LARGE SCALE GENOMIC DNA]</scope>
    <source>
        <strain evidence="2">CGMCC 1.10783</strain>
    </source>
</reference>
<dbReference type="OrthoDB" id="4930823at2"/>
<organism evidence="1 2">
    <name type="scientific">Arthrobacter cupressi</name>
    <dbReference type="NCBI Taxonomy" id="1045773"/>
    <lineage>
        <taxon>Bacteria</taxon>
        <taxon>Bacillati</taxon>
        <taxon>Actinomycetota</taxon>
        <taxon>Actinomycetes</taxon>
        <taxon>Micrococcales</taxon>
        <taxon>Micrococcaceae</taxon>
        <taxon>Arthrobacter</taxon>
    </lineage>
</organism>
<gene>
    <name evidence="1" type="ORF">SAMN05216555_105129</name>
</gene>
<dbReference type="STRING" id="1045773.SAMN05216555_105129"/>
<accession>A0A1G8PC61</accession>
<dbReference type="Proteomes" id="UP000182130">
    <property type="component" value="Unassembled WGS sequence"/>
</dbReference>
<dbReference type="EMBL" id="FNEI01000005">
    <property type="protein sequence ID" value="SDI90032.1"/>
    <property type="molecule type" value="Genomic_DNA"/>
</dbReference>
<proteinExistence type="predicted"/>
<dbReference type="AlphaFoldDB" id="A0A1G8PC61"/>
<evidence type="ECO:0000313" key="2">
    <source>
        <dbReference type="Proteomes" id="UP000182130"/>
    </source>
</evidence>
<protein>
    <recommendedName>
        <fullName evidence="3">Anti-sigma factor</fullName>
    </recommendedName>
</protein>
<evidence type="ECO:0000313" key="1">
    <source>
        <dbReference type="EMBL" id="SDI90032.1"/>
    </source>
</evidence>
<dbReference type="RefSeq" id="WP_074588287.1">
    <property type="nucleotide sequence ID" value="NZ_FNEI01000005.1"/>
</dbReference>
<sequence length="298" mass="31259">MGLLNGRQAASGRGLRHKRTPEHLKDCAQCQAEVRRERQYIERLRKASVPEASQELTARLIEQTRRIAESSDAGPETGGGPRRVMPVFRAAGIAAGGLLISAGALAAAAYVVGGDVQADAAGAADREVRSLVGTSLSGNLAFEPALPGNTGAADGSVELSPAQLAKLRSKGWACPELSGLGFRVVSARAIMQDGHPAVELELTDGTHHATVVEQHLQGDTSSGARLSLSHGSRWEAVYRSPAAVLSYASDLPAEKADDAVPELVRVGDSLLSPAPGTPENWQDRVRRGLRTLANLAGF</sequence>
<name>A0A1G8PC61_9MICC</name>
<keyword evidence="2" id="KW-1185">Reference proteome</keyword>
<evidence type="ECO:0008006" key="3">
    <source>
        <dbReference type="Google" id="ProtNLM"/>
    </source>
</evidence>